<dbReference type="PANTHER" id="PTHR36174:SF1">
    <property type="entry name" value="LIPID II:GLYCINE GLYCYLTRANSFERASE"/>
    <property type="match status" value="1"/>
</dbReference>
<reference evidence="7 8" key="1">
    <citation type="submission" date="2019-04" db="EMBL/GenBank/DDBJ databases">
        <title>Microbes associate with the intestines of laboratory mice.</title>
        <authorList>
            <person name="Navarre W."/>
            <person name="Wong E."/>
            <person name="Huang K."/>
            <person name="Tropini C."/>
            <person name="Ng K."/>
            <person name="Yu B."/>
        </authorList>
    </citation>
    <scope>NUCLEOTIDE SEQUENCE [LARGE SCALE GENOMIC DNA]</scope>
    <source>
        <strain evidence="7 8">NM07_P-09</strain>
    </source>
</reference>
<name>A0A4S2F3L4_9ACTN</name>
<evidence type="ECO:0000256" key="4">
    <source>
        <dbReference type="ARBA" id="ARBA00022984"/>
    </source>
</evidence>
<dbReference type="InterPro" id="IPR016181">
    <property type="entry name" value="Acyl_CoA_acyltransferase"/>
</dbReference>
<proteinExistence type="inferred from homology"/>
<dbReference type="Pfam" id="PF02388">
    <property type="entry name" value="FemAB"/>
    <property type="match status" value="1"/>
</dbReference>
<dbReference type="GO" id="GO:0016755">
    <property type="term" value="F:aminoacyltransferase activity"/>
    <property type="evidence" value="ECO:0007669"/>
    <property type="project" value="InterPro"/>
</dbReference>
<evidence type="ECO:0000256" key="5">
    <source>
        <dbReference type="ARBA" id="ARBA00023315"/>
    </source>
</evidence>
<keyword evidence="8" id="KW-1185">Reference proteome</keyword>
<dbReference type="AlphaFoldDB" id="A0A4S2F3L4"/>
<dbReference type="OrthoDB" id="3185680at2"/>
<gene>
    <name evidence="7" type="ORF">E5334_07330</name>
</gene>
<dbReference type="SUPFAM" id="SSF55729">
    <property type="entry name" value="Acyl-CoA N-acyltransferases (Nat)"/>
    <property type="match status" value="1"/>
</dbReference>
<evidence type="ECO:0000256" key="2">
    <source>
        <dbReference type="ARBA" id="ARBA00022679"/>
    </source>
</evidence>
<dbReference type="GO" id="GO:0009252">
    <property type="term" value="P:peptidoglycan biosynthetic process"/>
    <property type="evidence" value="ECO:0007669"/>
    <property type="project" value="UniProtKB-KW"/>
</dbReference>
<protein>
    <submittedName>
        <fullName evidence="7">Peptidoglycan bridge formation glycyltransferase FemA/FemB family protein</fullName>
    </submittedName>
</protein>
<dbReference type="Proteomes" id="UP000310263">
    <property type="component" value="Unassembled WGS sequence"/>
</dbReference>
<evidence type="ECO:0000313" key="7">
    <source>
        <dbReference type="EMBL" id="TGY61804.1"/>
    </source>
</evidence>
<evidence type="ECO:0000256" key="1">
    <source>
        <dbReference type="ARBA" id="ARBA00009943"/>
    </source>
</evidence>
<keyword evidence="5" id="KW-0012">Acyltransferase</keyword>
<keyword evidence="4" id="KW-0573">Peptidoglycan synthesis</keyword>
<dbReference type="GO" id="GO:0008360">
    <property type="term" value="P:regulation of cell shape"/>
    <property type="evidence" value="ECO:0007669"/>
    <property type="project" value="UniProtKB-KW"/>
</dbReference>
<dbReference type="PANTHER" id="PTHR36174">
    <property type="entry name" value="LIPID II:GLYCINE GLYCYLTRANSFERASE"/>
    <property type="match status" value="1"/>
</dbReference>
<keyword evidence="6" id="KW-0961">Cell wall biogenesis/degradation</keyword>
<dbReference type="InterPro" id="IPR050644">
    <property type="entry name" value="PG_Glycine_Bridge_Synth"/>
</dbReference>
<keyword evidence="3" id="KW-0133">Cell shape</keyword>
<comment type="similarity">
    <text evidence="1">Belongs to the FemABX family.</text>
</comment>
<organism evidence="7 8">
    <name type="scientific">Muricaecibacterium torontonense</name>
    <dbReference type="NCBI Taxonomy" id="3032871"/>
    <lineage>
        <taxon>Bacteria</taxon>
        <taxon>Bacillati</taxon>
        <taxon>Actinomycetota</taxon>
        <taxon>Coriobacteriia</taxon>
        <taxon>Coriobacteriales</taxon>
        <taxon>Atopobiaceae</taxon>
        <taxon>Muricaecibacterium</taxon>
    </lineage>
</organism>
<dbReference type="Gene3D" id="3.40.630.30">
    <property type="match status" value="1"/>
</dbReference>
<dbReference type="GO" id="GO:0071555">
    <property type="term" value="P:cell wall organization"/>
    <property type="evidence" value="ECO:0007669"/>
    <property type="project" value="UniProtKB-KW"/>
</dbReference>
<accession>A0A4S2F3L4</accession>
<evidence type="ECO:0000256" key="3">
    <source>
        <dbReference type="ARBA" id="ARBA00022960"/>
    </source>
</evidence>
<comment type="caution">
    <text evidence="7">The sequence shown here is derived from an EMBL/GenBank/DDBJ whole genome shotgun (WGS) entry which is preliminary data.</text>
</comment>
<sequence length="333" mass="37421">MLHATEVSAAQLDQEAESLGLVLPIEQTAVWMEYESTIPDRAYWGSYIIYDDEAPMALVSFMDYKTHGYHYLRAHHGPVYVSGPGEEQEEQVAQLLRSLVRKKDSKVAFIRMGILHDIPQSRPVLSTRPYDTTVFIDLADGDEDEILARFKARGRRDVRKALRETGAQVIDETAQATQDFSEYYKIMEETGERDGFTPAPLADYQNMLEILGPDHARLFASRIDGDLISWSIDTIQGNLATRYYAASRRGPMRGVPDQEVYESSVALGKLGCTSRDLMGIGSDFSPTLLDLNKFKTKFSNETVAVAPDRDLPVKDLFYKGLVAVKHLRDGKEA</sequence>
<dbReference type="InterPro" id="IPR003447">
    <property type="entry name" value="FEMABX"/>
</dbReference>
<evidence type="ECO:0000256" key="6">
    <source>
        <dbReference type="ARBA" id="ARBA00023316"/>
    </source>
</evidence>
<dbReference type="PROSITE" id="PS51191">
    <property type="entry name" value="FEMABX"/>
    <property type="match status" value="1"/>
</dbReference>
<keyword evidence="2" id="KW-0808">Transferase</keyword>
<evidence type="ECO:0000313" key="8">
    <source>
        <dbReference type="Proteomes" id="UP000310263"/>
    </source>
</evidence>
<dbReference type="RefSeq" id="WP_136012936.1">
    <property type="nucleotide sequence ID" value="NZ_SRYE01000004.1"/>
</dbReference>
<dbReference type="EMBL" id="SRYE01000004">
    <property type="protein sequence ID" value="TGY61804.1"/>
    <property type="molecule type" value="Genomic_DNA"/>
</dbReference>